<name>A0ABT3KQF5_9BURK</name>
<keyword evidence="3" id="KW-1185">Reference proteome</keyword>
<dbReference type="EMBL" id="QZCW01000001">
    <property type="protein sequence ID" value="MCW5320549.1"/>
    <property type="molecule type" value="Genomic_DNA"/>
</dbReference>
<evidence type="ECO:0000313" key="3">
    <source>
        <dbReference type="Proteomes" id="UP001208935"/>
    </source>
</evidence>
<dbReference type="Proteomes" id="UP001208935">
    <property type="component" value="Unassembled WGS sequence"/>
</dbReference>
<organism evidence="2 3">
    <name type="scientific">Verminephrobacter aporrectodeae subsp. tuberculatae</name>
    <dbReference type="NCBI Taxonomy" id="1110392"/>
    <lineage>
        <taxon>Bacteria</taxon>
        <taxon>Pseudomonadati</taxon>
        <taxon>Pseudomonadota</taxon>
        <taxon>Betaproteobacteria</taxon>
        <taxon>Burkholderiales</taxon>
        <taxon>Comamonadaceae</taxon>
        <taxon>Verminephrobacter</taxon>
    </lineage>
</organism>
<protein>
    <submittedName>
        <fullName evidence="2">Phage tail protein</fullName>
    </submittedName>
</protein>
<sequence>MSPVPGLLPRQSTPLERAIDQSLPRWDGLVDVMQPAGTGPVSSEPAALRPWLAAEWGVADFAAYFDTTDKLMDAALPWMLERGSAAAVRRVLGWLGYDRVLIEEDGPYLHIDLGRVAPSAQFQDIARVVRSSIPTHVRFYRVFHTYDLRHLMLDGGQPLDCALLDNDSGVWGDTDTGEPVKASFSQGRIERIDTWQASPIAEGYTAWHGTTLPQSDRLQLDAWRLDSFLVVDSYAGVGAIFTGTCNASTPGQPIGYAAGYYIHGRIGLAAWAGSTLIQAQTSTSTALLPSTNQQRGWTGTWDATPWRPCISSKQSTQN</sequence>
<proteinExistence type="predicted"/>
<dbReference type="Pfam" id="PF09684">
    <property type="entry name" value="Tail_P2_I"/>
    <property type="match status" value="1"/>
</dbReference>
<reference evidence="3" key="1">
    <citation type="submission" date="2023-07" db="EMBL/GenBank/DDBJ databases">
        <title>Verminephrobacter genomes.</title>
        <authorList>
            <person name="Lund M.B."/>
        </authorList>
    </citation>
    <scope>NUCLEOTIDE SEQUENCE [LARGE SCALE GENOMIC DNA]</scope>
    <source>
        <strain evidence="3">AtM5-05</strain>
    </source>
</reference>
<feature type="region of interest" description="Disordered" evidence="1">
    <location>
        <begin position="290"/>
        <end position="318"/>
    </location>
</feature>
<accession>A0ABT3KQF5</accession>
<gene>
    <name evidence="2" type="ORF">D5039_04935</name>
</gene>
<dbReference type="InterPro" id="IPR006521">
    <property type="entry name" value="Tail_protein_I"/>
</dbReference>
<evidence type="ECO:0000256" key="1">
    <source>
        <dbReference type="SAM" id="MobiDB-lite"/>
    </source>
</evidence>
<evidence type="ECO:0000313" key="2">
    <source>
        <dbReference type="EMBL" id="MCW5320549.1"/>
    </source>
</evidence>
<comment type="caution">
    <text evidence="2">The sequence shown here is derived from an EMBL/GenBank/DDBJ whole genome shotgun (WGS) entry which is preliminary data.</text>
</comment>
<dbReference type="RefSeq" id="WP_265281259.1">
    <property type="nucleotide sequence ID" value="NZ_QZCW01000001.1"/>
</dbReference>